<dbReference type="STRING" id="1907941.BKE30_07580"/>
<dbReference type="Gene3D" id="3.40.50.11190">
    <property type="match status" value="1"/>
</dbReference>
<dbReference type="InterPro" id="IPR007235">
    <property type="entry name" value="Glyco_trans_28_C"/>
</dbReference>
<accession>A0A1S8CUH8</accession>
<reference evidence="3 4" key="1">
    <citation type="submission" date="2016-10" db="EMBL/GenBank/DDBJ databases">
        <title>Draft Genome sequence of Alkanindiges sp. strain H1.</title>
        <authorList>
            <person name="Subhash Y."/>
            <person name="Lee S."/>
        </authorList>
    </citation>
    <scope>NUCLEOTIDE SEQUENCE [LARGE SCALE GENOMIC DNA]</scope>
    <source>
        <strain evidence="3 4">H1</strain>
    </source>
</reference>
<dbReference type="Proteomes" id="UP000192132">
    <property type="component" value="Unassembled WGS sequence"/>
</dbReference>
<evidence type="ECO:0000256" key="1">
    <source>
        <dbReference type="PIRSR" id="PIRSR620023-2"/>
    </source>
</evidence>
<sequence length="355" mass="40736">MRCITIAQYLKKNSVNSIFICRRFSGNLIHFIEEQGFKVCSLEDNTRNIPASASNYDQWLGDSWQNDANDTLKILDELLVSWLIIDHYAVDENWEGYVNTHKLFKICVIDDLADRRHKCDLILDQTYLRQADNYSQLVPEYCQILAGSSYALLREEFVIKRNICSPHKLDRFNSKDKLHVLINMGGIDQNNTLGDIVDALAKSEISQKFDYTIVVGKNYPHQYELKDKLNRTNLNYDLIVNATNMSDLMYDCDFAIGAAGSTTWERCCLGMPSILLCIAENQRDIMSALMKNEIALVIESRDQIENKLEYYLKLLIKNHNALLKKMSIKASSIVDGKGVDRLGQYIFDLSNEELA</sequence>
<keyword evidence="4" id="KW-1185">Reference proteome</keyword>
<evidence type="ECO:0000313" key="3">
    <source>
        <dbReference type="EMBL" id="ONG40612.1"/>
    </source>
</evidence>
<evidence type="ECO:0000313" key="4">
    <source>
        <dbReference type="Proteomes" id="UP000192132"/>
    </source>
</evidence>
<dbReference type="InterPro" id="IPR020023">
    <property type="entry name" value="PseG"/>
</dbReference>
<dbReference type="Gene3D" id="3.40.50.2000">
    <property type="entry name" value="Glycogen Phosphorylase B"/>
    <property type="match status" value="1"/>
</dbReference>
<comment type="caution">
    <text evidence="3">The sequence shown here is derived from an EMBL/GenBank/DDBJ whole genome shotgun (WGS) entry which is preliminary data.</text>
</comment>
<evidence type="ECO:0000259" key="2">
    <source>
        <dbReference type="Pfam" id="PF04101"/>
    </source>
</evidence>
<feature type="binding site" evidence="1">
    <location>
        <position position="265"/>
    </location>
    <ligand>
        <name>substrate</name>
    </ligand>
</feature>
<dbReference type="GO" id="GO:0016787">
    <property type="term" value="F:hydrolase activity"/>
    <property type="evidence" value="ECO:0007669"/>
    <property type="project" value="UniProtKB-KW"/>
</dbReference>
<gene>
    <name evidence="3" type="ORF">BKE30_07580</name>
</gene>
<dbReference type="GO" id="GO:0016758">
    <property type="term" value="F:hexosyltransferase activity"/>
    <property type="evidence" value="ECO:0007669"/>
    <property type="project" value="InterPro"/>
</dbReference>
<feature type="binding site" evidence="1">
    <location>
        <position position="154"/>
    </location>
    <ligand>
        <name>substrate</name>
    </ligand>
</feature>
<dbReference type="SUPFAM" id="SSF53756">
    <property type="entry name" value="UDP-Glycosyltransferase/glycogen phosphorylase"/>
    <property type="match status" value="1"/>
</dbReference>
<dbReference type="AlphaFoldDB" id="A0A1S8CUH8"/>
<name>A0A1S8CUH8_9GAMM</name>
<keyword evidence="3" id="KW-0378">Hydrolase</keyword>
<protein>
    <submittedName>
        <fullName evidence="3">UDP-2,4-diacetamido-2,4, 6-trideoxy-beta-L-altropyranose hydrolase</fullName>
    </submittedName>
</protein>
<dbReference type="Pfam" id="PF04101">
    <property type="entry name" value="Glyco_tran_28_C"/>
    <property type="match status" value="1"/>
</dbReference>
<dbReference type="EMBL" id="MLCN01000017">
    <property type="protein sequence ID" value="ONG40612.1"/>
    <property type="molecule type" value="Genomic_DNA"/>
</dbReference>
<proteinExistence type="predicted"/>
<dbReference type="NCBIfam" id="TIGR03590">
    <property type="entry name" value="PseG"/>
    <property type="match status" value="1"/>
</dbReference>
<feature type="domain" description="Glycosyl transferase family 28 C-terminal" evidence="2">
    <location>
        <begin position="202"/>
        <end position="329"/>
    </location>
</feature>
<organism evidence="3 4">
    <name type="scientific">Alkanindiges hydrocarboniclasticus</name>
    <dbReference type="NCBI Taxonomy" id="1907941"/>
    <lineage>
        <taxon>Bacteria</taxon>
        <taxon>Pseudomonadati</taxon>
        <taxon>Pseudomonadota</taxon>
        <taxon>Gammaproteobacteria</taxon>
        <taxon>Moraxellales</taxon>
        <taxon>Moraxellaceae</taxon>
        <taxon>Alkanindiges</taxon>
    </lineage>
</organism>